<evidence type="ECO:0000256" key="13">
    <source>
        <dbReference type="ARBA" id="ARBA00022840"/>
    </source>
</evidence>
<keyword evidence="17" id="KW-1133">Transmembrane helix</keyword>
<keyword evidence="21" id="KW-1185">Reference proteome</keyword>
<keyword evidence="16" id="KW-0675">Receptor</keyword>
<evidence type="ECO:0000259" key="19">
    <source>
        <dbReference type="PROSITE" id="PS50113"/>
    </source>
</evidence>
<dbReference type="EMBL" id="HG938353">
    <property type="protein sequence ID" value="CDN47605.1"/>
    <property type="molecule type" value="Genomic_DNA"/>
</dbReference>
<dbReference type="Pfam" id="PF07536">
    <property type="entry name" value="HWE_HK"/>
    <property type="match status" value="1"/>
</dbReference>
<protein>
    <recommendedName>
        <fullName evidence="3">Blue-light-activated histidine kinase</fullName>
        <ecNumber evidence="2">2.7.13.3</ecNumber>
    </recommendedName>
</protein>
<dbReference type="InterPro" id="IPR000700">
    <property type="entry name" value="PAS-assoc_C"/>
</dbReference>
<dbReference type="SMART" id="SM00091">
    <property type="entry name" value="PAS"/>
    <property type="match status" value="2"/>
</dbReference>
<dbReference type="NCBIfam" id="TIGR00229">
    <property type="entry name" value="sensory_box"/>
    <property type="match status" value="2"/>
</dbReference>
<dbReference type="InterPro" id="IPR035965">
    <property type="entry name" value="PAS-like_dom_sf"/>
</dbReference>
<keyword evidence="8" id="KW-0288">FMN</keyword>
<dbReference type="HOGENOM" id="CLU_000445_114_57_5"/>
<keyword evidence="12 20" id="KW-0418">Kinase</keyword>
<dbReference type="Pfam" id="PF13426">
    <property type="entry name" value="PAS_9"/>
    <property type="match status" value="1"/>
</dbReference>
<dbReference type="Proteomes" id="UP000028181">
    <property type="component" value="Chromosome I"/>
</dbReference>
<organism evidence="20 21">
    <name type="scientific">Neorhizobium galegae bv. orientalis str. HAMBI 540</name>
    <dbReference type="NCBI Taxonomy" id="1028800"/>
    <lineage>
        <taxon>Bacteria</taxon>
        <taxon>Pseudomonadati</taxon>
        <taxon>Pseudomonadota</taxon>
        <taxon>Alphaproteobacteria</taxon>
        <taxon>Hyphomicrobiales</taxon>
        <taxon>Rhizobiaceae</taxon>
        <taxon>Rhizobium/Agrobacterium group</taxon>
        <taxon>Neorhizobium</taxon>
    </lineage>
</organism>
<dbReference type="PROSITE" id="PS50113">
    <property type="entry name" value="PAC"/>
    <property type="match status" value="2"/>
</dbReference>
<dbReference type="Gene3D" id="3.30.565.10">
    <property type="entry name" value="Histidine kinase-like ATPase, C-terminal domain"/>
    <property type="match status" value="1"/>
</dbReference>
<keyword evidence="17" id="KW-0812">Transmembrane</keyword>
<keyword evidence="17" id="KW-0472">Membrane</keyword>
<evidence type="ECO:0000259" key="18">
    <source>
        <dbReference type="PROSITE" id="PS50112"/>
    </source>
</evidence>
<evidence type="ECO:0000313" key="20">
    <source>
        <dbReference type="EMBL" id="CDN47605.1"/>
    </source>
</evidence>
<evidence type="ECO:0000256" key="14">
    <source>
        <dbReference type="ARBA" id="ARBA00022991"/>
    </source>
</evidence>
<feature type="domain" description="PAC" evidence="19">
    <location>
        <begin position="152"/>
        <end position="206"/>
    </location>
</feature>
<evidence type="ECO:0000256" key="16">
    <source>
        <dbReference type="ARBA" id="ARBA00023170"/>
    </source>
</evidence>
<dbReference type="Pfam" id="PF08448">
    <property type="entry name" value="PAS_4"/>
    <property type="match status" value="1"/>
</dbReference>
<dbReference type="EC" id="2.7.13.3" evidence="2"/>
<dbReference type="PANTHER" id="PTHR41523">
    <property type="entry name" value="TWO-COMPONENT SYSTEM SENSOR PROTEIN"/>
    <property type="match status" value="1"/>
</dbReference>
<keyword evidence="14" id="KW-0157">Chromophore</keyword>
<keyword evidence="10" id="KW-0677">Repeat</keyword>
<dbReference type="PROSITE" id="PS50112">
    <property type="entry name" value="PAS"/>
    <property type="match status" value="2"/>
</dbReference>
<evidence type="ECO:0000313" key="21">
    <source>
        <dbReference type="Proteomes" id="UP000028181"/>
    </source>
</evidence>
<dbReference type="InterPro" id="IPR036890">
    <property type="entry name" value="HATPase_C_sf"/>
</dbReference>
<evidence type="ECO:0000256" key="7">
    <source>
        <dbReference type="ARBA" id="ARBA00022630"/>
    </source>
</evidence>
<evidence type="ECO:0000256" key="17">
    <source>
        <dbReference type="SAM" id="Phobius"/>
    </source>
</evidence>
<evidence type="ECO:0000256" key="10">
    <source>
        <dbReference type="ARBA" id="ARBA00022737"/>
    </source>
</evidence>
<dbReference type="GO" id="GO:0009881">
    <property type="term" value="F:photoreceptor activity"/>
    <property type="evidence" value="ECO:0007669"/>
    <property type="project" value="UniProtKB-KW"/>
</dbReference>
<keyword evidence="4" id="KW-0600">Photoreceptor protein</keyword>
<comment type="catalytic activity">
    <reaction evidence="1">
        <text>ATP + protein L-histidine = ADP + protein N-phospho-L-histidine.</text>
        <dbReference type="EC" id="2.7.13.3"/>
    </reaction>
</comment>
<evidence type="ECO:0000256" key="9">
    <source>
        <dbReference type="ARBA" id="ARBA00022679"/>
    </source>
</evidence>
<dbReference type="SMART" id="SM00911">
    <property type="entry name" value="HWE_HK"/>
    <property type="match status" value="1"/>
</dbReference>
<feature type="domain" description="PAC" evidence="19">
    <location>
        <begin position="279"/>
        <end position="333"/>
    </location>
</feature>
<dbReference type="Gene3D" id="3.30.450.20">
    <property type="entry name" value="PAS domain"/>
    <property type="match status" value="2"/>
</dbReference>
<keyword evidence="7" id="KW-0285">Flavoprotein</keyword>
<gene>
    <name evidence="20" type="ORF">RG540_CH14260</name>
</gene>
<dbReference type="PANTHER" id="PTHR41523:SF7">
    <property type="entry name" value="HISTIDINE KINASE"/>
    <property type="match status" value="1"/>
</dbReference>
<dbReference type="GO" id="GO:0004673">
    <property type="term" value="F:protein histidine kinase activity"/>
    <property type="evidence" value="ECO:0007669"/>
    <property type="project" value="UniProtKB-EC"/>
</dbReference>
<evidence type="ECO:0000256" key="4">
    <source>
        <dbReference type="ARBA" id="ARBA00022543"/>
    </source>
</evidence>
<evidence type="ECO:0000256" key="5">
    <source>
        <dbReference type="ARBA" id="ARBA00022553"/>
    </source>
</evidence>
<evidence type="ECO:0000256" key="11">
    <source>
        <dbReference type="ARBA" id="ARBA00022741"/>
    </source>
</evidence>
<proteinExistence type="predicted"/>
<dbReference type="AlphaFoldDB" id="A0A068SR97"/>
<keyword evidence="9" id="KW-0808">Transferase</keyword>
<dbReference type="InterPro" id="IPR011102">
    <property type="entry name" value="Sig_transdc_His_kinase_HWE"/>
</dbReference>
<reference evidence="21" key="1">
    <citation type="journal article" date="2014" name="BMC Genomics">
        <title>Genome sequencing of two Neorhizobium galegae strains reveals a noeT gene responsible for the unusual acetylation of the nodulation factors.</title>
        <authorList>
            <person name="Osterman J."/>
            <person name="Marsh J."/>
            <person name="Laine P.K."/>
            <person name="Zeng Z."/>
            <person name="Alatalo E."/>
            <person name="Sullivan J.T."/>
            <person name="Young J.P."/>
            <person name="Thomas-Oates J."/>
            <person name="Paulin L."/>
            <person name="Lindstrom K."/>
        </authorList>
    </citation>
    <scope>NUCLEOTIDE SEQUENCE [LARGE SCALE GENOMIC DNA]</scope>
    <source>
        <strain evidence="21">HAMBI 540</strain>
    </source>
</reference>
<dbReference type="eggNOG" id="COG3920">
    <property type="taxonomic scope" value="Bacteria"/>
</dbReference>
<dbReference type="OrthoDB" id="341208at2"/>
<keyword evidence="5" id="KW-0597">Phosphoprotein</keyword>
<sequence length="544" mass="59027">MVAVPFASPSTTSRAARMRATLVTWLTAGLLGLVGLLAALGGSFLSTYTLSGAIILLALAAAAFVASIWAKRRMRRDIDAKLGRLERFMQTFGQTQGTLHGLDGRIVLWGSGAERLYGYCEKEARGKSGSDLFHTRFPIPAEEINAILARDGEWQGELTRRHKDGREIHIIGKWSLIRGEAGEPEVAIEVSSDITSIKLAQRQLHQTNALLRAILETAPGLIYAKDLQGRIILANVSTLDLIGKPWPEVEGRTDLEFLDSKGQAEAVMVNDRRIMDQARTEEFEEVISREGRHPRVWSSTKAPLRDADGKVIGLVGVSVEITERKRIEERLQLMVNELNHRVKNTLATVQAIASQTLRGGDPIVRQNLERRLMALAAAHDVLTREKWEGADIDDVVTGALAPFGEGGDHRFAVSGPSLRLLPRAALALAMGLHELTTNALKYGALSTLNGHVAINWQIVEGAKPLLRLTWIESGGPPVAVPSRRGFGVRLIERSLAQDLGGKASVIFDQPAGIVGTIEAPLCDVVVSAEVTPFLQAGALQAGAR</sequence>
<feature type="domain" description="PAS" evidence="18">
    <location>
        <begin position="207"/>
        <end position="255"/>
    </location>
</feature>
<name>A0A068SR97_NEOGA</name>
<evidence type="ECO:0000256" key="6">
    <source>
        <dbReference type="ARBA" id="ARBA00022606"/>
    </source>
</evidence>
<feature type="transmembrane region" description="Helical" evidence="17">
    <location>
        <begin position="22"/>
        <end position="44"/>
    </location>
</feature>
<dbReference type="SUPFAM" id="SSF55785">
    <property type="entry name" value="PYP-like sensor domain (PAS domain)"/>
    <property type="match status" value="2"/>
</dbReference>
<accession>A0A068SR97</accession>
<keyword evidence="15" id="KW-0843">Virulence</keyword>
<evidence type="ECO:0000256" key="12">
    <source>
        <dbReference type="ARBA" id="ARBA00022777"/>
    </source>
</evidence>
<dbReference type="InterPro" id="IPR001610">
    <property type="entry name" value="PAC"/>
</dbReference>
<dbReference type="GO" id="GO:0005524">
    <property type="term" value="F:ATP binding"/>
    <property type="evidence" value="ECO:0007669"/>
    <property type="project" value="UniProtKB-KW"/>
</dbReference>
<dbReference type="SMART" id="SM00086">
    <property type="entry name" value="PAC"/>
    <property type="match status" value="2"/>
</dbReference>
<evidence type="ECO:0000256" key="2">
    <source>
        <dbReference type="ARBA" id="ARBA00012438"/>
    </source>
</evidence>
<dbReference type="InterPro" id="IPR000014">
    <property type="entry name" value="PAS"/>
</dbReference>
<dbReference type="KEGG" id="ngg:RG540_CH14260"/>
<dbReference type="InterPro" id="IPR013656">
    <property type="entry name" value="PAS_4"/>
</dbReference>
<keyword evidence="13" id="KW-0067">ATP-binding</keyword>
<dbReference type="PATRIC" id="fig|1028800.3.peg.1436"/>
<evidence type="ECO:0000256" key="8">
    <source>
        <dbReference type="ARBA" id="ARBA00022643"/>
    </source>
</evidence>
<dbReference type="CDD" id="cd00130">
    <property type="entry name" value="PAS"/>
    <property type="match status" value="2"/>
</dbReference>
<feature type="domain" description="PAS" evidence="18">
    <location>
        <begin position="103"/>
        <end position="134"/>
    </location>
</feature>
<keyword evidence="11" id="KW-0547">Nucleotide-binding</keyword>
<keyword evidence="6" id="KW-0716">Sensory transduction</keyword>
<feature type="transmembrane region" description="Helical" evidence="17">
    <location>
        <begin position="50"/>
        <end position="70"/>
    </location>
</feature>
<evidence type="ECO:0000256" key="1">
    <source>
        <dbReference type="ARBA" id="ARBA00000085"/>
    </source>
</evidence>
<evidence type="ECO:0000256" key="3">
    <source>
        <dbReference type="ARBA" id="ARBA00021740"/>
    </source>
</evidence>
<evidence type="ECO:0000256" key="15">
    <source>
        <dbReference type="ARBA" id="ARBA00023026"/>
    </source>
</evidence>